<dbReference type="Proteomes" id="UP000094070">
    <property type="component" value="Unassembled WGS sequence"/>
</dbReference>
<dbReference type="InterPro" id="IPR020094">
    <property type="entry name" value="TruA/RsuA/RluB/E/F_N"/>
</dbReference>
<dbReference type="GO" id="GO:0160147">
    <property type="term" value="F:tRNA pseudouridine(38-40) synthase activity"/>
    <property type="evidence" value="ECO:0007669"/>
    <property type="project" value="UniProtKB-EC"/>
</dbReference>
<feature type="domain" description="Pseudouridine synthase I TruA alpha/beta" evidence="8">
    <location>
        <begin position="142"/>
        <end position="244"/>
    </location>
</feature>
<evidence type="ECO:0000256" key="1">
    <source>
        <dbReference type="ARBA" id="ARBA00009375"/>
    </source>
</evidence>
<dbReference type="Gene3D" id="3.30.70.580">
    <property type="entry name" value="Pseudouridine synthase I, catalytic domain, N-terminal subdomain"/>
    <property type="match status" value="1"/>
</dbReference>
<dbReference type="PANTHER" id="PTHR11142:SF0">
    <property type="entry name" value="TRNA PSEUDOURIDINE SYNTHASE-LIKE 1"/>
    <property type="match status" value="1"/>
</dbReference>
<dbReference type="GO" id="GO:0003723">
    <property type="term" value="F:RNA binding"/>
    <property type="evidence" value="ECO:0007669"/>
    <property type="project" value="InterPro"/>
</dbReference>
<evidence type="ECO:0000256" key="4">
    <source>
        <dbReference type="HAMAP-Rule" id="MF_00171"/>
    </source>
</evidence>
<dbReference type="OrthoDB" id="9811823at2"/>
<dbReference type="Pfam" id="PF01416">
    <property type="entry name" value="PseudoU_synth_1"/>
    <property type="match status" value="2"/>
</dbReference>
<comment type="similarity">
    <text evidence="1 4 7">Belongs to the tRNA pseudouridine synthase TruA family.</text>
</comment>
<feature type="binding site" evidence="4 6">
    <location>
        <position position="109"/>
    </location>
    <ligand>
        <name>substrate</name>
    </ligand>
</feature>
<dbReference type="AlphaFoldDB" id="A0A1E5E075"/>
<dbReference type="GO" id="GO:0031119">
    <property type="term" value="P:tRNA pseudouridine synthesis"/>
    <property type="evidence" value="ECO:0007669"/>
    <property type="project" value="UniProtKB-UniRule"/>
</dbReference>
<dbReference type="InterPro" id="IPR020103">
    <property type="entry name" value="PsdUridine_synth_cat_dom_sf"/>
</dbReference>
<dbReference type="STRING" id="1188252.A1QC_11365"/>
<dbReference type="InterPro" id="IPR001406">
    <property type="entry name" value="PsdUridine_synth_TruA"/>
</dbReference>
<comment type="subunit">
    <text evidence="4">Homodimer.</text>
</comment>
<dbReference type="HAMAP" id="MF_00171">
    <property type="entry name" value="TruA"/>
    <property type="match status" value="1"/>
</dbReference>
<evidence type="ECO:0000313" key="10">
    <source>
        <dbReference type="Proteomes" id="UP000094070"/>
    </source>
</evidence>
<feature type="active site" description="Nucleophile" evidence="4 5">
    <location>
        <position position="51"/>
    </location>
</feature>
<dbReference type="InterPro" id="IPR020097">
    <property type="entry name" value="PsdUridine_synth_TruA_a/b_dom"/>
</dbReference>
<keyword evidence="2 4" id="KW-0819">tRNA processing</keyword>
<dbReference type="RefSeq" id="WP_017025816.1">
    <property type="nucleotide sequence ID" value="NZ_AJYK02000086.1"/>
</dbReference>
<dbReference type="NCBIfam" id="TIGR00071">
    <property type="entry name" value="hisT_truA"/>
    <property type="match status" value="1"/>
</dbReference>
<proteinExistence type="inferred from homology"/>
<comment type="function">
    <text evidence="4">Formation of pseudouridine at positions 38, 39 and 40 in the anticodon stem and loop of transfer RNAs.</text>
</comment>
<evidence type="ECO:0000256" key="6">
    <source>
        <dbReference type="PIRSR" id="PIRSR001430-2"/>
    </source>
</evidence>
<dbReference type="PIRSF" id="PIRSF001430">
    <property type="entry name" value="tRNA_psdUrid_synth"/>
    <property type="match status" value="1"/>
</dbReference>
<dbReference type="CDD" id="cd02570">
    <property type="entry name" value="PseudoU_synth_EcTruA"/>
    <property type="match status" value="1"/>
</dbReference>
<evidence type="ECO:0000256" key="7">
    <source>
        <dbReference type="RuleBase" id="RU003792"/>
    </source>
</evidence>
<evidence type="ECO:0000256" key="2">
    <source>
        <dbReference type="ARBA" id="ARBA00022694"/>
    </source>
</evidence>
<evidence type="ECO:0000313" key="9">
    <source>
        <dbReference type="EMBL" id="OEF23698.1"/>
    </source>
</evidence>
<reference evidence="9 10" key="1">
    <citation type="journal article" date="2012" name="Science">
        <title>Ecological populations of bacteria act as socially cohesive units of antibiotic production and resistance.</title>
        <authorList>
            <person name="Cordero O.X."/>
            <person name="Wildschutte H."/>
            <person name="Kirkup B."/>
            <person name="Proehl S."/>
            <person name="Ngo L."/>
            <person name="Hussain F."/>
            <person name="Le Roux F."/>
            <person name="Mincer T."/>
            <person name="Polz M.F."/>
        </authorList>
    </citation>
    <scope>NUCLEOTIDE SEQUENCE [LARGE SCALE GENOMIC DNA]</scope>
    <source>
        <strain evidence="9 10">1S-45</strain>
    </source>
</reference>
<dbReference type="SUPFAM" id="SSF55120">
    <property type="entry name" value="Pseudouridine synthase"/>
    <property type="match status" value="1"/>
</dbReference>
<dbReference type="EC" id="5.4.99.12" evidence="4"/>
<evidence type="ECO:0000256" key="3">
    <source>
        <dbReference type="ARBA" id="ARBA00023235"/>
    </source>
</evidence>
<organism evidence="9 10">
    <name type="scientific">Vibrio rumoiensis 1S-45</name>
    <dbReference type="NCBI Taxonomy" id="1188252"/>
    <lineage>
        <taxon>Bacteria</taxon>
        <taxon>Pseudomonadati</taxon>
        <taxon>Pseudomonadota</taxon>
        <taxon>Gammaproteobacteria</taxon>
        <taxon>Vibrionales</taxon>
        <taxon>Vibrionaceae</taxon>
        <taxon>Vibrio</taxon>
    </lineage>
</organism>
<dbReference type="InterPro" id="IPR020095">
    <property type="entry name" value="PsdUridine_synth_TruA_C"/>
</dbReference>
<evidence type="ECO:0000259" key="8">
    <source>
        <dbReference type="Pfam" id="PF01416"/>
    </source>
</evidence>
<dbReference type="eggNOG" id="COG0101">
    <property type="taxonomic scope" value="Bacteria"/>
</dbReference>
<keyword evidence="3 4" id="KW-0413">Isomerase</keyword>
<dbReference type="PANTHER" id="PTHR11142">
    <property type="entry name" value="PSEUDOURIDYLATE SYNTHASE"/>
    <property type="match status" value="1"/>
</dbReference>
<sequence>MRIALGVEYDGSKLHGWQRQNDVISVQEHLEKALSVIANHPVNVICAGRTDAGVHGTGQVVHFDTDSDRKLVAWTLGVNAKLPSSVVVTWAHEVSDEFHARFSATARRYRYIIYNNSLRPAILSSGVSHYHTPLDEQKMHEAAQCLLGEHDFTSFRATHCQAHSPWRSIMHLNVTRKGQYVVVDVKANAFLHHMVRNIVGSLIKVGTGEMSPDWIQWVLDQKDRRSAGTTAKPGGLYLVDVDYPESFELPRLPVGPHFFPAD</sequence>
<comment type="catalytic activity">
    <reaction evidence="4 7">
        <text>uridine(38/39/40) in tRNA = pseudouridine(38/39/40) in tRNA</text>
        <dbReference type="Rhea" id="RHEA:22376"/>
        <dbReference type="Rhea" id="RHEA-COMP:10085"/>
        <dbReference type="Rhea" id="RHEA-COMP:10087"/>
        <dbReference type="ChEBI" id="CHEBI:65314"/>
        <dbReference type="ChEBI" id="CHEBI:65315"/>
        <dbReference type="EC" id="5.4.99.12"/>
    </reaction>
</comment>
<name>A0A1E5E075_9VIBR</name>
<accession>A0A1E5E075</accession>
<dbReference type="FunFam" id="3.30.70.660:FF:000001">
    <property type="entry name" value="tRNA pseudouridine synthase A"/>
    <property type="match status" value="1"/>
</dbReference>
<gene>
    <name evidence="4 9" type="primary">truA</name>
    <name evidence="9" type="ORF">A1QC_11365</name>
</gene>
<dbReference type="FunFam" id="3.30.70.580:FF:000001">
    <property type="entry name" value="tRNA pseudouridine synthase A"/>
    <property type="match status" value="1"/>
</dbReference>
<dbReference type="Gene3D" id="3.30.70.660">
    <property type="entry name" value="Pseudouridine synthase I, catalytic domain, C-terminal subdomain"/>
    <property type="match status" value="1"/>
</dbReference>
<comment type="caution">
    <text evidence="4">Lacks conserved residue(s) required for the propagation of feature annotation.</text>
</comment>
<dbReference type="EMBL" id="AJYK02000086">
    <property type="protein sequence ID" value="OEF23698.1"/>
    <property type="molecule type" value="Genomic_DNA"/>
</dbReference>
<evidence type="ECO:0000256" key="5">
    <source>
        <dbReference type="PIRSR" id="PIRSR001430-1"/>
    </source>
</evidence>
<feature type="domain" description="Pseudouridine synthase I TruA alpha/beta" evidence="8">
    <location>
        <begin position="8"/>
        <end position="102"/>
    </location>
</feature>
<keyword evidence="10" id="KW-1185">Reference proteome</keyword>
<protein>
    <recommendedName>
        <fullName evidence="4">tRNA pseudouridine synthase A</fullName>
        <ecNumber evidence="4">5.4.99.12</ecNumber>
    </recommendedName>
    <alternativeName>
        <fullName evidence="4">tRNA pseudouridine(38-40) synthase</fullName>
    </alternativeName>
    <alternativeName>
        <fullName evidence="4">tRNA pseudouridylate synthase I</fullName>
    </alternativeName>
    <alternativeName>
        <fullName evidence="4">tRNA-uridine isomerase I</fullName>
    </alternativeName>
</protein>
<comment type="caution">
    <text evidence="9">The sequence shown here is derived from an EMBL/GenBank/DDBJ whole genome shotgun (WGS) entry which is preliminary data.</text>
</comment>